<reference evidence="1 2" key="1">
    <citation type="journal article" date="2016" name="Nat. Commun.">
        <title>Thousands of microbial genomes shed light on interconnected biogeochemical processes in an aquifer system.</title>
        <authorList>
            <person name="Anantharaman K."/>
            <person name="Brown C.T."/>
            <person name="Hug L.A."/>
            <person name="Sharon I."/>
            <person name="Castelle C.J."/>
            <person name="Probst A.J."/>
            <person name="Thomas B.C."/>
            <person name="Singh A."/>
            <person name="Wilkins M.J."/>
            <person name="Karaoz U."/>
            <person name="Brodie E.L."/>
            <person name="Williams K.H."/>
            <person name="Hubbard S.S."/>
            <person name="Banfield J.F."/>
        </authorList>
    </citation>
    <scope>NUCLEOTIDE SEQUENCE [LARGE SCALE GENOMIC DNA]</scope>
</reference>
<evidence type="ECO:0000313" key="1">
    <source>
        <dbReference type="EMBL" id="OGN07521.1"/>
    </source>
</evidence>
<dbReference type="Proteomes" id="UP000176834">
    <property type="component" value="Unassembled WGS sequence"/>
</dbReference>
<name>A0A1F8F309_9BACT</name>
<proteinExistence type="predicted"/>
<dbReference type="InterPro" id="IPR018724">
    <property type="entry name" value="2OG-Fe_dioxygenase"/>
</dbReference>
<dbReference type="Gene3D" id="2.60.120.620">
    <property type="entry name" value="q2cbj1_9rhob like domain"/>
    <property type="match status" value="1"/>
</dbReference>
<gene>
    <name evidence="1" type="ORF">A3B86_04745</name>
</gene>
<dbReference type="GO" id="GO:0051213">
    <property type="term" value="F:dioxygenase activity"/>
    <property type="evidence" value="ECO:0007669"/>
    <property type="project" value="InterPro"/>
</dbReference>
<dbReference type="EMBL" id="MGJN01000006">
    <property type="protein sequence ID" value="OGN07521.1"/>
    <property type="molecule type" value="Genomic_DNA"/>
</dbReference>
<comment type="caution">
    <text evidence="1">The sequence shown here is derived from an EMBL/GenBank/DDBJ whole genome shotgun (WGS) entry which is preliminary data.</text>
</comment>
<dbReference type="AlphaFoldDB" id="A0A1F8F309"/>
<dbReference type="Pfam" id="PF10014">
    <property type="entry name" value="2OG-Fe_Oxy_2"/>
    <property type="match status" value="1"/>
</dbReference>
<accession>A0A1F8F309</accession>
<evidence type="ECO:0008006" key="3">
    <source>
        <dbReference type="Google" id="ProtNLM"/>
    </source>
</evidence>
<protein>
    <recommendedName>
        <fullName evidence="3">Fe2OG dioxygenase domain-containing protein</fullName>
    </recommendedName>
</protein>
<evidence type="ECO:0000313" key="2">
    <source>
        <dbReference type="Proteomes" id="UP000176834"/>
    </source>
</evidence>
<organism evidence="1 2">
    <name type="scientific">Candidatus Yanofskybacteria bacterium RIFCSPHIGHO2_02_FULL_38_22b</name>
    <dbReference type="NCBI Taxonomy" id="1802673"/>
    <lineage>
        <taxon>Bacteria</taxon>
        <taxon>Candidatus Yanofskyibacteriota</taxon>
    </lineage>
</organism>
<sequence length="317" mass="36071">MTRVASDFCFAIRETDISYKLGQLIPYPIRVFNLEGLGIDRPRFIRELAPTFSMLEWDQYDVKRGQVAVIANCFPGEKEKLNRFLVDYYADKAALQEVGDLIVKMSLADRWKMERIRPRRKRSIAKFVLNRNLSMGVSRPYWWEVIRVPAQSFSQNAPSEAGDVRALVRVFDEASDQVLLLMYASNLLKCLSEIVRTIRSGVKQLTITMHQVSVFAELEHDGDNSPEGIHQDGSDYIVSALVIEREGILGGESIVYGPDKKTEYLRHMLMPGQGLFQADKNTPLWHDVTPILEDPAIPPTYGKRSILGFDIDVTEES</sequence>